<evidence type="ECO:0000313" key="2">
    <source>
        <dbReference type="EMBL" id="CZR51572.1"/>
    </source>
</evidence>
<organism evidence="2 3">
    <name type="scientific">Phialocephala subalpina</name>
    <dbReference type="NCBI Taxonomy" id="576137"/>
    <lineage>
        <taxon>Eukaryota</taxon>
        <taxon>Fungi</taxon>
        <taxon>Dikarya</taxon>
        <taxon>Ascomycota</taxon>
        <taxon>Pezizomycotina</taxon>
        <taxon>Leotiomycetes</taxon>
        <taxon>Helotiales</taxon>
        <taxon>Mollisiaceae</taxon>
        <taxon>Phialocephala</taxon>
        <taxon>Phialocephala fortinii species complex</taxon>
    </lineage>
</organism>
<name>A0A1L7WFM4_9HELO</name>
<keyword evidence="1" id="KW-0472">Membrane</keyword>
<feature type="transmembrane region" description="Helical" evidence="1">
    <location>
        <begin position="393"/>
        <end position="412"/>
    </location>
</feature>
<accession>A0A1L7WFM4</accession>
<proteinExistence type="predicted"/>
<evidence type="ECO:0000256" key="1">
    <source>
        <dbReference type="SAM" id="Phobius"/>
    </source>
</evidence>
<keyword evidence="1" id="KW-1133">Transmembrane helix</keyword>
<dbReference type="EMBL" id="FJOG01000002">
    <property type="protein sequence ID" value="CZR51572.1"/>
    <property type="molecule type" value="Genomic_DNA"/>
</dbReference>
<keyword evidence="1" id="KW-0812">Transmembrane</keyword>
<protein>
    <submittedName>
        <fullName evidence="2">Uncharacterized protein</fullName>
    </submittedName>
</protein>
<dbReference type="AlphaFoldDB" id="A0A1L7WFM4"/>
<keyword evidence="3" id="KW-1185">Reference proteome</keyword>
<evidence type="ECO:0000313" key="3">
    <source>
        <dbReference type="Proteomes" id="UP000184330"/>
    </source>
</evidence>
<sequence length="426" mass="45697">MILGLRTRAPLRTQFQHRSSNSSLAAQRGVFIWEGSQEWDPANNADPIPLPVLTVLSTYYNQTYISTSASGSQDALCLDSYTYNSNNSGPNSDWDACCTFNSSFSCKGYCDLTTSAPIYFETSANYTGSPEDTKIKIYAAHTTSGTGTSISHYEMGQKQLYRFVEKYEDQVLVLGLISTFNMLYAGGFIASRTLGLYYGVPAAAGPDLEQNGSLVLSGYSTDRLQGNFSKETFHRKMDMAKHCPWEIDVASVSTDSQRSSTKFTACVEPSELGLVLPSSVASQFSSSTNSSDLTITLTNGFAAVIPSSLVTIRAASDDDQSPILGGLVNNELRILPSTDTLQCVEHLNSTGDLGWAVGSPANLAAAAGASKTTTASGSKNMGKSAAGRLDPEWVVSGMMFGTTLALILVMIWQSLCVKRCVCSYIA</sequence>
<dbReference type="Proteomes" id="UP000184330">
    <property type="component" value="Unassembled WGS sequence"/>
</dbReference>
<gene>
    <name evidence="2" type="ORF">PAC_01449</name>
</gene>
<dbReference type="OrthoDB" id="4074350at2759"/>
<reference evidence="2 3" key="1">
    <citation type="submission" date="2016-03" db="EMBL/GenBank/DDBJ databases">
        <authorList>
            <person name="Ploux O."/>
        </authorList>
    </citation>
    <scope>NUCLEOTIDE SEQUENCE [LARGE SCALE GENOMIC DNA]</scope>
    <source>
        <strain evidence="2 3">UAMH 11012</strain>
    </source>
</reference>